<feature type="transmembrane region" description="Helical" evidence="2">
    <location>
        <begin position="31"/>
        <end position="55"/>
    </location>
</feature>
<proteinExistence type="predicted"/>
<feature type="transmembrane region" description="Helical" evidence="2">
    <location>
        <begin position="164"/>
        <end position="187"/>
    </location>
</feature>
<dbReference type="AlphaFoldDB" id="A0A9W8J863"/>
<feature type="transmembrane region" description="Helical" evidence="2">
    <location>
        <begin position="272"/>
        <end position="295"/>
    </location>
</feature>
<reference evidence="3" key="1">
    <citation type="submission" date="2022-06" db="EMBL/GenBank/DDBJ databases">
        <title>Genome Sequence of Candolleomyces eurysporus.</title>
        <authorList>
            <person name="Buettner E."/>
        </authorList>
    </citation>
    <scope>NUCLEOTIDE SEQUENCE</scope>
    <source>
        <strain evidence="3">VTCC 930004</strain>
    </source>
</reference>
<gene>
    <name evidence="3" type="ORF">H1R20_g7175</name>
</gene>
<protein>
    <submittedName>
        <fullName evidence="3">Uncharacterized protein</fullName>
    </submittedName>
</protein>
<feature type="transmembrane region" description="Helical" evidence="2">
    <location>
        <begin position="130"/>
        <end position="152"/>
    </location>
</feature>
<feature type="transmembrane region" description="Helical" evidence="2">
    <location>
        <begin position="199"/>
        <end position="222"/>
    </location>
</feature>
<comment type="caution">
    <text evidence="3">The sequence shown here is derived from an EMBL/GenBank/DDBJ whole genome shotgun (WGS) entry which is preliminary data.</text>
</comment>
<dbReference type="OrthoDB" id="3267806at2759"/>
<feature type="compositionally biased region" description="Basic and acidic residues" evidence="1">
    <location>
        <begin position="351"/>
        <end position="382"/>
    </location>
</feature>
<dbReference type="Proteomes" id="UP001140091">
    <property type="component" value="Unassembled WGS sequence"/>
</dbReference>
<keyword evidence="2" id="KW-0812">Transmembrane</keyword>
<feature type="transmembrane region" description="Helical" evidence="2">
    <location>
        <begin position="243"/>
        <end position="266"/>
    </location>
</feature>
<keyword evidence="2" id="KW-1133">Transmembrane helix</keyword>
<accession>A0A9W8J863</accession>
<feature type="transmembrane region" description="Helical" evidence="2">
    <location>
        <begin position="75"/>
        <end position="94"/>
    </location>
</feature>
<sequence>MVGASISTRTMPTNPLQLSPFASQEARESGWLIGAFLSSSAYGVVLALFVLNFYLLLQRARSSSPKHRTRRDFSVMVLLAFITVEFISATLSMASHVEKSRLAFVVHRDDYPGGPAAYQNETLHEPMSTLGLALLLVINWSSDGLLLWRCFAFYKSASFPGSRLIFFIPCIMYILSIGCGVAINVFFRRQAPFLNPVVIVYGSLSVGLNVLLTLMIIIRLVILRRSIMKALDGTEHFGSLSQYTSVIAMLVESASIFVVAVLLFIIPLGLQSVVAIAPMIMLNMVQVISSFMIIYRVAQGTTKLDAHDDMSRVIGQDVENTGVVSKGKVSVIRFARPPEEGSGCDAEVEVDEKGIKRPRDSVSCRRSSEEIMDSEREKEKDVSSSGLPRP</sequence>
<feature type="region of interest" description="Disordered" evidence="1">
    <location>
        <begin position="339"/>
        <end position="390"/>
    </location>
</feature>
<name>A0A9W8J863_9AGAR</name>
<dbReference type="EMBL" id="JANBPK010000854">
    <property type="protein sequence ID" value="KAJ2929912.1"/>
    <property type="molecule type" value="Genomic_DNA"/>
</dbReference>
<evidence type="ECO:0000313" key="4">
    <source>
        <dbReference type="Proteomes" id="UP001140091"/>
    </source>
</evidence>
<feature type="non-terminal residue" evidence="3">
    <location>
        <position position="1"/>
    </location>
</feature>
<organism evidence="3 4">
    <name type="scientific">Candolleomyces eurysporus</name>
    <dbReference type="NCBI Taxonomy" id="2828524"/>
    <lineage>
        <taxon>Eukaryota</taxon>
        <taxon>Fungi</taxon>
        <taxon>Dikarya</taxon>
        <taxon>Basidiomycota</taxon>
        <taxon>Agaricomycotina</taxon>
        <taxon>Agaricomycetes</taxon>
        <taxon>Agaricomycetidae</taxon>
        <taxon>Agaricales</taxon>
        <taxon>Agaricineae</taxon>
        <taxon>Psathyrellaceae</taxon>
        <taxon>Candolleomyces</taxon>
    </lineage>
</organism>
<evidence type="ECO:0000256" key="2">
    <source>
        <dbReference type="SAM" id="Phobius"/>
    </source>
</evidence>
<keyword evidence="4" id="KW-1185">Reference proteome</keyword>
<keyword evidence="2" id="KW-0472">Membrane</keyword>
<evidence type="ECO:0000313" key="3">
    <source>
        <dbReference type="EMBL" id="KAJ2929912.1"/>
    </source>
</evidence>
<evidence type="ECO:0000256" key="1">
    <source>
        <dbReference type="SAM" id="MobiDB-lite"/>
    </source>
</evidence>